<evidence type="ECO:0000313" key="2">
    <source>
        <dbReference type="EMBL" id="CAL1165311.1"/>
    </source>
</evidence>
<reference evidence="1" key="1">
    <citation type="submission" date="2022-10" db="EMBL/GenBank/DDBJ databases">
        <authorList>
            <person name="Chen Y."/>
            <person name="Dougan E. K."/>
            <person name="Chan C."/>
            <person name="Rhodes N."/>
            <person name="Thang M."/>
        </authorList>
    </citation>
    <scope>NUCLEOTIDE SEQUENCE</scope>
</reference>
<proteinExistence type="predicted"/>
<evidence type="ECO:0000313" key="1">
    <source>
        <dbReference type="EMBL" id="CAI4011936.1"/>
    </source>
</evidence>
<protein>
    <submittedName>
        <fullName evidence="1">Uncharacterized protein</fullName>
    </submittedName>
</protein>
<name>A0A9P1GFE4_9DINO</name>
<gene>
    <name evidence="1" type="ORF">C1SCF055_LOCUS37051</name>
</gene>
<evidence type="ECO:0000313" key="3">
    <source>
        <dbReference type="Proteomes" id="UP001152797"/>
    </source>
</evidence>
<keyword evidence="3" id="KW-1185">Reference proteome</keyword>
<sequence>MGQSSAMGQHCNCAPSLSVLHVKGPCSSGASPCGSPCRAAVSVAEAAVSVAQQRIQVPSDFAVDVVSLQAFVEQLLRGLRLTLNMDGVGLDVHAKLDQKCTCLELTFSNVLKRISLKSIRSVLPAVSTDAVRSLEDLERPPCKAAWATKIQLEDDRVCEFIFDVQREAEYFGCSLKAMCQDARLQTARPFDDADLAAGLPTARSLAPEDQLMDPEAFMDALYQALKENADSLATEGSELPTEGLHAL</sequence>
<dbReference type="Proteomes" id="UP001152797">
    <property type="component" value="Unassembled WGS sequence"/>
</dbReference>
<accession>A0A9P1GFE4</accession>
<dbReference type="EMBL" id="CAMXCT030005290">
    <property type="protein sequence ID" value="CAL4799248.1"/>
    <property type="molecule type" value="Genomic_DNA"/>
</dbReference>
<dbReference type="EMBL" id="CAMXCT010005290">
    <property type="protein sequence ID" value="CAI4011936.1"/>
    <property type="molecule type" value="Genomic_DNA"/>
</dbReference>
<organism evidence="1">
    <name type="scientific">Cladocopium goreaui</name>
    <dbReference type="NCBI Taxonomy" id="2562237"/>
    <lineage>
        <taxon>Eukaryota</taxon>
        <taxon>Sar</taxon>
        <taxon>Alveolata</taxon>
        <taxon>Dinophyceae</taxon>
        <taxon>Suessiales</taxon>
        <taxon>Symbiodiniaceae</taxon>
        <taxon>Cladocopium</taxon>
    </lineage>
</organism>
<reference evidence="2" key="2">
    <citation type="submission" date="2024-04" db="EMBL/GenBank/DDBJ databases">
        <authorList>
            <person name="Chen Y."/>
            <person name="Shah S."/>
            <person name="Dougan E. K."/>
            <person name="Thang M."/>
            <person name="Chan C."/>
        </authorList>
    </citation>
    <scope>NUCLEOTIDE SEQUENCE [LARGE SCALE GENOMIC DNA]</scope>
</reference>
<dbReference type="EMBL" id="CAMXCT020005290">
    <property type="protein sequence ID" value="CAL1165311.1"/>
    <property type="molecule type" value="Genomic_DNA"/>
</dbReference>
<comment type="caution">
    <text evidence="1">The sequence shown here is derived from an EMBL/GenBank/DDBJ whole genome shotgun (WGS) entry which is preliminary data.</text>
</comment>
<dbReference type="AlphaFoldDB" id="A0A9P1GFE4"/>
<dbReference type="OrthoDB" id="413090at2759"/>